<keyword evidence="1" id="KW-0472">Membrane</keyword>
<evidence type="ECO:0000313" key="2">
    <source>
        <dbReference type="EMBL" id="MBK0368263.1"/>
    </source>
</evidence>
<keyword evidence="1" id="KW-0812">Transmembrane</keyword>
<keyword evidence="1" id="KW-1133">Transmembrane helix</keyword>
<dbReference type="AlphaFoldDB" id="A0A934PKY3"/>
<evidence type="ECO:0000313" key="3">
    <source>
        <dbReference type="Proteomes" id="UP000609172"/>
    </source>
</evidence>
<name>A0A934PKY3_9FLAO</name>
<evidence type="ECO:0000256" key="1">
    <source>
        <dbReference type="SAM" id="Phobius"/>
    </source>
</evidence>
<accession>A0A934PKY3</accession>
<sequence>MAEIKIEKKKPIWPWIALILIIGALVCFMLVGDNDTQSENTMEIENTNVQ</sequence>
<gene>
    <name evidence="2" type="ORF">I5M07_00335</name>
</gene>
<dbReference type="RefSeq" id="WP_200104193.1">
    <property type="nucleotide sequence ID" value="NZ_JAEHFV010000001.1"/>
</dbReference>
<proteinExistence type="predicted"/>
<keyword evidence="3" id="KW-1185">Reference proteome</keyword>
<comment type="caution">
    <text evidence="2">The sequence shown here is derived from an EMBL/GenBank/DDBJ whole genome shotgun (WGS) entry which is preliminary data.</text>
</comment>
<feature type="transmembrane region" description="Helical" evidence="1">
    <location>
        <begin position="12"/>
        <end position="32"/>
    </location>
</feature>
<dbReference type="EMBL" id="JAEHFV010000001">
    <property type="protein sequence ID" value="MBK0368263.1"/>
    <property type="molecule type" value="Genomic_DNA"/>
</dbReference>
<dbReference type="Proteomes" id="UP000609172">
    <property type="component" value="Unassembled WGS sequence"/>
</dbReference>
<reference evidence="2" key="1">
    <citation type="submission" date="2020-12" db="EMBL/GenBank/DDBJ databases">
        <title>Bacterial novel species Flavobacterium sp. SE-1-e isolated from soil.</title>
        <authorList>
            <person name="Jung H.-Y."/>
        </authorList>
    </citation>
    <scope>NUCLEOTIDE SEQUENCE</scope>
    <source>
        <strain evidence="2">SE-1-e</strain>
    </source>
</reference>
<organism evidence="2 3">
    <name type="scientific">Flavobacterium agrisoli</name>
    <dbReference type="NCBI Taxonomy" id="2793066"/>
    <lineage>
        <taxon>Bacteria</taxon>
        <taxon>Pseudomonadati</taxon>
        <taxon>Bacteroidota</taxon>
        <taxon>Flavobacteriia</taxon>
        <taxon>Flavobacteriales</taxon>
        <taxon>Flavobacteriaceae</taxon>
        <taxon>Flavobacterium</taxon>
    </lineage>
</organism>
<protein>
    <submittedName>
        <fullName evidence="2">Uncharacterized protein</fullName>
    </submittedName>
</protein>